<gene>
    <name evidence="3" type="ORF">ACH49L_42790</name>
</gene>
<keyword evidence="1" id="KW-0521">NADP</keyword>
<dbReference type="Gene3D" id="3.40.50.720">
    <property type="entry name" value="NAD(P)-binding Rossmann-like Domain"/>
    <property type="match status" value="1"/>
</dbReference>
<dbReference type="SUPFAM" id="SSF51735">
    <property type="entry name" value="NAD(P)-binding Rossmann-fold domains"/>
    <property type="match status" value="1"/>
</dbReference>
<dbReference type="InterPro" id="IPR036291">
    <property type="entry name" value="NAD(P)-bd_dom_sf"/>
</dbReference>
<protein>
    <submittedName>
        <fullName evidence="3">SDR family oxidoreductase</fullName>
    </submittedName>
</protein>
<dbReference type="InterPro" id="IPR016040">
    <property type="entry name" value="NAD(P)-bd_dom"/>
</dbReference>
<evidence type="ECO:0000256" key="1">
    <source>
        <dbReference type="ARBA" id="ARBA00022857"/>
    </source>
</evidence>
<dbReference type="RefSeq" id="WP_063807741.1">
    <property type="nucleotide sequence ID" value="NZ_JBEPBV010000021.1"/>
</dbReference>
<feature type="domain" description="NAD(P)-binding" evidence="2">
    <location>
        <begin position="37"/>
        <end position="175"/>
    </location>
</feature>
<proteinExistence type="predicted"/>
<dbReference type="PANTHER" id="PTHR42748">
    <property type="entry name" value="NITROGEN METABOLITE REPRESSION PROTEIN NMRA FAMILY MEMBER"/>
    <property type="match status" value="1"/>
</dbReference>
<evidence type="ECO:0000313" key="3">
    <source>
        <dbReference type="EMBL" id="MFI2162293.1"/>
    </source>
</evidence>
<dbReference type="EMBL" id="JBIRWM010000034">
    <property type="protein sequence ID" value="MFI2162293.1"/>
    <property type="molecule type" value="Genomic_DNA"/>
</dbReference>
<dbReference type="Pfam" id="PF13460">
    <property type="entry name" value="NAD_binding_10"/>
    <property type="match status" value="1"/>
</dbReference>
<evidence type="ECO:0000259" key="2">
    <source>
        <dbReference type="Pfam" id="PF13460"/>
    </source>
</evidence>
<accession>A0ABW7VLR9</accession>
<dbReference type="Proteomes" id="UP001611397">
    <property type="component" value="Unassembled WGS sequence"/>
</dbReference>
<name>A0ABW7VLR9_STROI</name>
<evidence type="ECO:0000313" key="4">
    <source>
        <dbReference type="Proteomes" id="UP001611397"/>
    </source>
</evidence>
<sequence length="264" mass="28026">MRVVVVGGTGLIRSPLVDILRDHGHDARSGFPGTGVDAFTGEGLDELLGGADVVVDVSNAPVWDADTAMRYVTRSTGHLTEAAVRAGVRHLVILSSLGVDNLPDKGCCRAKLAQERAVRDSGLPYSVVRTGLYFEFVELITGLAVRDGQARLPSTRVRPIAASDTALALAAVVENDPLQGVRRIAGPEVHRLDRLGEITLAGRSGLAVVTDETAGPFAGIPADVLTGDPGVETWATRYEDWCKERPLRCGRARTDTDSSLSHVV</sequence>
<organism evidence="3 4">
    <name type="scientific">Streptomyces olivaceoviridis</name>
    <name type="common">Streptomyces corchorusii</name>
    <dbReference type="NCBI Taxonomy" id="1921"/>
    <lineage>
        <taxon>Bacteria</taxon>
        <taxon>Bacillati</taxon>
        <taxon>Actinomycetota</taxon>
        <taxon>Actinomycetes</taxon>
        <taxon>Kitasatosporales</taxon>
        <taxon>Streptomycetaceae</taxon>
        <taxon>Streptomyces</taxon>
    </lineage>
</organism>
<reference evidence="3 4" key="1">
    <citation type="submission" date="2024-10" db="EMBL/GenBank/DDBJ databases">
        <title>The Natural Products Discovery Center: Release of the First 8490 Sequenced Strains for Exploring Actinobacteria Biosynthetic Diversity.</title>
        <authorList>
            <person name="Kalkreuter E."/>
            <person name="Kautsar S.A."/>
            <person name="Yang D."/>
            <person name="Bader C.D."/>
            <person name="Teijaro C.N."/>
            <person name="Fluegel L."/>
            <person name="Davis C.M."/>
            <person name="Simpson J.R."/>
            <person name="Lauterbach L."/>
            <person name="Steele A.D."/>
            <person name="Gui C."/>
            <person name="Meng S."/>
            <person name="Li G."/>
            <person name="Viehrig K."/>
            <person name="Ye F."/>
            <person name="Su P."/>
            <person name="Kiefer A.F."/>
            <person name="Nichols A."/>
            <person name="Cepeda A.J."/>
            <person name="Yan W."/>
            <person name="Fan B."/>
            <person name="Jiang Y."/>
            <person name="Adhikari A."/>
            <person name="Zheng C.-J."/>
            <person name="Schuster L."/>
            <person name="Cowan T.M."/>
            <person name="Smanski M.J."/>
            <person name="Chevrette M.G."/>
            <person name="De Carvalho L.P.S."/>
            <person name="Shen B."/>
        </authorList>
    </citation>
    <scope>NUCLEOTIDE SEQUENCE [LARGE SCALE GENOMIC DNA]</scope>
    <source>
        <strain evidence="3 4">NPDC020295</strain>
    </source>
</reference>
<dbReference type="PANTHER" id="PTHR42748:SF3">
    <property type="entry name" value="BLL4366 PROTEIN"/>
    <property type="match status" value="1"/>
</dbReference>
<keyword evidence="4" id="KW-1185">Reference proteome</keyword>
<comment type="caution">
    <text evidence="3">The sequence shown here is derived from an EMBL/GenBank/DDBJ whole genome shotgun (WGS) entry which is preliminary data.</text>
</comment>
<dbReference type="InterPro" id="IPR051164">
    <property type="entry name" value="NmrA-like_oxidored"/>
</dbReference>